<feature type="non-terminal residue" evidence="1">
    <location>
        <position position="1"/>
    </location>
</feature>
<dbReference type="EMBL" id="KK784882">
    <property type="protein sequence ID" value="KDO75493.1"/>
    <property type="molecule type" value="Genomic_DNA"/>
</dbReference>
<dbReference type="Proteomes" id="UP000027120">
    <property type="component" value="Unassembled WGS sequence"/>
</dbReference>
<accession>A0A067G787</accession>
<proteinExistence type="predicted"/>
<keyword evidence="2" id="KW-1185">Reference proteome</keyword>
<evidence type="ECO:0000313" key="1">
    <source>
        <dbReference type="EMBL" id="KDO75493.1"/>
    </source>
</evidence>
<sequence>TRRGGWRYLDTGQVLIESACSVDRAEEALSTLLPMLPEIQYYRFNPGSISVMFSLLFFSFCCYRGTSCHPQINSIPLDLNIDFLLPLQEANQLGHPLGICSVLFFL</sequence>
<gene>
    <name evidence="1" type="ORF">CISIN_1g0007122mg</name>
</gene>
<reference evidence="1 2" key="1">
    <citation type="submission" date="2014-04" db="EMBL/GenBank/DDBJ databases">
        <authorList>
            <consortium name="International Citrus Genome Consortium"/>
            <person name="Gmitter F."/>
            <person name="Chen C."/>
            <person name="Farmerie W."/>
            <person name="Harkins T."/>
            <person name="Desany B."/>
            <person name="Mohiuddin M."/>
            <person name="Kodira C."/>
            <person name="Borodovsky M."/>
            <person name="Lomsadze A."/>
            <person name="Burns P."/>
            <person name="Jenkins J."/>
            <person name="Prochnik S."/>
            <person name="Shu S."/>
            <person name="Chapman J."/>
            <person name="Pitluck S."/>
            <person name="Schmutz J."/>
            <person name="Rokhsar D."/>
        </authorList>
    </citation>
    <scope>NUCLEOTIDE SEQUENCE</scope>
</reference>
<dbReference type="AlphaFoldDB" id="A0A067G787"/>
<protein>
    <submittedName>
        <fullName evidence="1">Uncharacterized protein</fullName>
    </submittedName>
</protein>
<organism evidence="1 2">
    <name type="scientific">Citrus sinensis</name>
    <name type="common">Sweet orange</name>
    <name type="synonym">Citrus aurantium var. sinensis</name>
    <dbReference type="NCBI Taxonomy" id="2711"/>
    <lineage>
        <taxon>Eukaryota</taxon>
        <taxon>Viridiplantae</taxon>
        <taxon>Streptophyta</taxon>
        <taxon>Embryophyta</taxon>
        <taxon>Tracheophyta</taxon>
        <taxon>Spermatophyta</taxon>
        <taxon>Magnoliopsida</taxon>
        <taxon>eudicotyledons</taxon>
        <taxon>Gunneridae</taxon>
        <taxon>Pentapetalae</taxon>
        <taxon>rosids</taxon>
        <taxon>malvids</taxon>
        <taxon>Sapindales</taxon>
        <taxon>Rutaceae</taxon>
        <taxon>Aurantioideae</taxon>
        <taxon>Citrus</taxon>
    </lineage>
</organism>
<evidence type="ECO:0000313" key="2">
    <source>
        <dbReference type="Proteomes" id="UP000027120"/>
    </source>
</evidence>
<name>A0A067G787_CITSI</name>